<reference evidence="1 2" key="1">
    <citation type="submission" date="2016-10" db="EMBL/GenBank/DDBJ databases">
        <authorList>
            <person name="de Groot N.N."/>
        </authorList>
    </citation>
    <scope>NUCLEOTIDE SEQUENCE [LARGE SCALE GENOMIC DNA]</scope>
    <source>
        <strain evidence="1 2">Nm110</strain>
    </source>
</reference>
<evidence type="ECO:0000313" key="1">
    <source>
        <dbReference type="EMBL" id="SDW33704.1"/>
    </source>
</evidence>
<gene>
    <name evidence="1" type="ORF">SAMN05421882_10088</name>
</gene>
<protein>
    <submittedName>
        <fullName evidence="1">Uncharacterized protein</fullName>
    </submittedName>
</protein>
<proteinExistence type="predicted"/>
<dbReference type="Proteomes" id="UP000183454">
    <property type="component" value="Unassembled WGS sequence"/>
</dbReference>
<accession>A0A1H2SRN2</accession>
<evidence type="ECO:0000313" key="2">
    <source>
        <dbReference type="Proteomes" id="UP000183454"/>
    </source>
</evidence>
<organism evidence="1 2">
    <name type="scientific">Nitrosomonas communis</name>
    <dbReference type="NCBI Taxonomy" id="44574"/>
    <lineage>
        <taxon>Bacteria</taxon>
        <taxon>Pseudomonadati</taxon>
        <taxon>Pseudomonadota</taxon>
        <taxon>Betaproteobacteria</taxon>
        <taxon>Nitrosomonadales</taxon>
        <taxon>Nitrosomonadaceae</taxon>
        <taxon>Nitrosomonas</taxon>
    </lineage>
</organism>
<name>A0A1H2SRN2_9PROT</name>
<dbReference type="AlphaFoldDB" id="A0A1H2SRN2"/>
<dbReference type="EMBL" id="FNNH01000008">
    <property type="protein sequence ID" value="SDW33704.1"/>
    <property type="molecule type" value="Genomic_DNA"/>
</dbReference>
<dbReference type="RefSeq" id="WP_074665967.1">
    <property type="nucleotide sequence ID" value="NZ_FNNH01000008.1"/>
</dbReference>
<sequence length="320" mass="36741">MNDSKYRKIEKNQQGLHDKFLHLVTTELDWYEREALALLGKKRLPALQDNQIIQQMLAKSPNDENKKLSDPAYYTANVVAYLKVCKDILQPNFIKQFDVSSGGVLDDLIIYNYHRLFRALLFDSLVLLNEYAYRIKERVEPPYGCGKNLSQHHMTMYQSLKQSIFGQASFHSFTEIQPDLAVSIIRQIVELRVRRAFGVLGWYQPQTQSVEPLPISKLFEEIKKHESDIDLSVPLECLMRIYGWSNIFLHTGIKDYIWKPIVVKQYLKEFCLGKQGQYNVNGGVVVTKSVLAAIVRSLEQAHPAGAQIIIINPEAVVKDA</sequence>